<dbReference type="AlphaFoldDB" id="A0A090QTG8"/>
<accession>A0A090QTG8</accession>
<name>A0A090QTG8_9GAMM</name>
<sequence>MNQDEYFSVHAGLTINVAPLAPHETVPELQDFPSEIPPLFRVARECSSLDDELERALTHFSKPETAGLTQYLAAQNSKINLLLSFVLAQQDDPALRFTTHTFGASRLTYASPVALPIGTAVRVKIFLDNPAAAVYAYAEVADCQAENDQFTVHLRYTRLTEDDQDLLIRAALFFQQKMLRQRAQQRSDQH</sequence>
<dbReference type="STRING" id="754436.JCM19237_3517"/>
<comment type="caution">
    <text evidence="1">The sequence shown here is derived from an EMBL/GenBank/DDBJ whole genome shotgun (WGS) entry which is preliminary data.</text>
</comment>
<reference evidence="1 2" key="1">
    <citation type="journal article" date="2014" name="Genome Announc.">
        <title>Draft Genome Sequences of Two Vibrionaceae Species, Vibrio ponticus C121 and Photobacterium aphoticum C119, Isolated as Coral Reef Microbiota.</title>
        <authorList>
            <person name="Al-saari N."/>
            <person name="Meirelles P.M."/>
            <person name="Mino S."/>
            <person name="Suda W."/>
            <person name="Oshima K."/>
            <person name="Hattori M."/>
            <person name="Ohkuma M."/>
            <person name="Thompson F.L."/>
            <person name="Gomez-Gil B."/>
            <person name="Sawabe T."/>
            <person name="Sawabe T."/>
        </authorList>
    </citation>
    <scope>NUCLEOTIDE SEQUENCE [LARGE SCALE GENOMIC DNA]</scope>
    <source>
        <strain evidence="1 2">JCM 19237</strain>
    </source>
</reference>
<dbReference type="eggNOG" id="ENOG5032S61">
    <property type="taxonomic scope" value="Bacteria"/>
</dbReference>
<evidence type="ECO:0000313" key="2">
    <source>
        <dbReference type="Proteomes" id="UP000029227"/>
    </source>
</evidence>
<evidence type="ECO:0000313" key="1">
    <source>
        <dbReference type="EMBL" id="GAL05134.1"/>
    </source>
</evidence>
<evidence type="ECO:0008006" key="3">
    <source>
        <dbReference type="Google" id="ProtNLM"/>
    </source>
</evidence>
<proteinExistence type="predicted"/>
<gene>
    <name evidence="1" type="ORF">JCM19237_3517</name>
</gene>
<protein>
    <recommendedName>
        <fullName evidence="3">PilZ domain-containing protein</fullName>
    </recommendedName>
</protein>
<dbReference type="EMBL" id="BBMN01000006">
    <property type="protein sequence ID" value="GAL05134.1"/>
    <property type="molecule type" value="Genomic_DNA"/>
</dbReference>
<organism evidence="1 2">
    <name type="scientific">Photobacterium aphoticum</name>
    <dbReference type="NCBI Taxonomy" id="754436"/>
    <lineage>
        <taxon>Bacteria</taxon>
        <taxon>Pseudomonadati</taxon>
        <taxon>Pseudomonadota</taxon>
        <taxon>Gammaproteobacteria</taxon>
        <taxon>Vibrionales</taxon>
        <taxon>Vibrionaceae</taxon>
        <taxon>Photobacterium</taxon>
    </lineage>
</organism>
<dbReference type="Proteomes" id="UP000029227">
    <property type="component" value="Unassembled WGS sequence"/>
</dbReference>